<reference evidence="2" key="1">
    <citation type="submission" date="2022-03" db="EMBL/GenBank/DDBJ databases">
        <authorList>
            <person name="Tunstrom K."/>
        </authorList>
    </citation>
    <scope>NUCLEOTIDE SEQUENCE</scope>
</reference>
<dbReference type="CDD" id="cd00047">
    <property type="entry name" value="PTPc"/>
    <property type="match status" value="1"/>
</dbReference>
<dbReference type="EMBL" id="CAKOGL010000029">
    <property type="protein sequence ID" value="CAH2106022.1"/>
    <property type="molecule type" value="Genomic_DNA"/>
</dbReference>
<dbReference type="GO" id="GO:0004725">
    <property type="term" value="F:protein tyrosine phosphatase activity"/>
    <property type="evidence" value="ECO:0007669"/>
    <property type="project" value="InterPro"/>
</dbReference>
<evidence type="ECO:0000259" key="1">
    <source>
        <dbReference type="PROSITE" id="PS50055"/>
    </source>
</evidence>
<dbReference type="SMART" id="SM00194">
    <property type="entry name" value="PTPc"/>
    <property type="match status" value="1"/>
</dbReference>
<dbReference type="PANTHER" id="PTHR19134:SF534">
    <property type="entry name" value="LD27988P"/>
    <property type="match status" value="1"/>
</dbReference>
<accession>A0AAU9V2M9</accession>
<dbReference type="SMART" id="SM00404">
    <property type="entry name" value="PTPc_motif"/>
    <property type="match status" value="1"/>
</dbReference>
<sequence length="299" mass="34589">MAINSAVDINGSDFLSFINKPDSLTRIIAEYYAIVPKHEEEGNSASAQNEIKCKKERGMHLTRYLNRRIKLRNDGTIRDASFVDGYELERKYICMKSLQEDDCDKFWQAVSNYKVQIIVLMSGLSDKKCYQYWSPKEGCVIVSDKFRIKTLKISIKPHFNLTLLSLTDKFGRVQKISHYQYTAWPRDNFSHNPDAFIDFYCNVKDMCLQLERQTADKKIAPIIVQSLDRIGSSAVFCVFDILCATQFDKTGTLSLISVLRKVHRQKYGFTINLNNYVLCYQLLGVYVKKIMFPLPLSNF</sequence>
<gene>
    <name evidence="2" type="ORF">EEDITHA_LOCUS20211</name>
</gene>
<keyword evidence="3" id="KW-1185">Reference proteome</keyword>
<evidence type="ECO:0000313" key="2">
    <source>
        <dbReference type="EMBL" id="CAH2106022.1"/>
    </source>
</evidence>
<dbReference type="InterPro" id="IPR000242">
    <property type="entry name" value="PTP_cat"/>
</dbReference>
<dbReference type="Pfam" id="PF00102">
    <property type="entry name" value="Y_phosphatase"/>
    <property type="match status" value="1"/>
</dbReference>
<proteinExistence type="predicted"/>
<evidence type="ECO:0000313" key="3">
    <source>
        <dbReference type="Proteomes" id="UP001153954"/>
    </source>
</evidence>
<comment type="caution">
    <text evidence="2">The sequence shown here is derived from an EMBL/GenBank/DDBJ whole genome shotgun (WGS) entry which is preliminary data.</text>
</comment>
<dbReference type="Gene3D" id="3.90.190.10">
    <property type="entry name" value="Protein tyrosine phosphatase superfamily"/>
    <property type="match status" value="1"/>
</dbReference>
<dbReference type="InterPro" id="IPR050348">
    <property type="entry name" value="Protein-Tyr_Phosphatase"/>
</dbReference>
<dbReference type="AlphaFoldDB" id="A0AAU9V2M9"/>
<protein>
    <recommendedName>
        <fullName evidence="1">Tyrosine-protein phosphatase domain-containing protein</fullName>
    </recommendedName>
</protein>
<name>A0AAU9V2M9_EUPED</name>
<dbReference type="PANTHER" id="PTHR19134">
    <property type="entry name" value="RECEPTOR-TYPE TYROSINE-PROTEIN PHOSPHATASE"/>
    <property type="match status" value="1"/>
</dbReference>
<dbReference type="InterPro" id="IPR003595">
    <property type="entry name" value="Tyr_Pase_cat"/>
</dbReference>
<dbReference type="Proteomes" id="UP001153954">
    <property type="component" value="Unassembled WGS sequence"/>
</dbReference>
<feature type="domain" description="Tyrosine-protein phosphatase" evidence="1">
    <location>
        <begin position="27"/>
        <end position="286"/>
    </location>
</feature>
<dbReference type="SUPFAM" id="SSF52799">
    <property type="entry name" value="(Phosphotyrosine protein) phosphatases II"/>
    <property type="match status" value="1"/>
</dbReference>
<organism evidence="2 3">
    <name type="scientific">Euphydryas editha</name>
    <name type="common">Edith's checkerspot</name>
    <dbReference type="NCBI Taxonomy" id="104508"/>
    <lineage>
        <taxon>Eukaryota</taxon>
        <taxon>Metazoa</taxon>
        <taxon>Ecdysozoa</taxon>
        <taxon>Arthropoda</taxon>
        <taxon>Hexapoda</taxon>
        <taxon>Insecta</taxon>
        <taxon>Pterygota</taxon>
        <taxon>Neoptera</taxon>
        <taxon>Endopterygota</taxon>
        <taxon>Lepidoptera</taxon>
        <taxon>Glossata</taxon>
        <taxon>Ditrysia</taxon>
        <taxon>Papilionoidea</taxon>
        <taxon>Nymphalidae</taxon>
        <taxon>Nymphalinae</taxon>
        <taxon>Euphydryas</taxon>
    </lineage>
</organism>
<dbReference type="PROSITE" id="PS50055">
    <property type="entry name" value="TYR_PHOSPHATASE_PTP"/>
    <property type="match status" value="1"/>
</dbReference>
<dbReference type="InterPro" id="IPR029021">
    <property type="entry name" value="Prot-tyrosine_phosphatase-like"/>
</dbReference>